<dbReference type="InterPro" id="IPR020103">
    <property type="entry name" value="PsdUridine_synth_cat_dom_sf"/>
</dbReference>
<dbReference type="InterPro" id="IPR001406">
    <property type="entry name" value="PsdUridine_synth_TruA"/>
</dbReference>
<feature type="domain" description="Pseudouridine synthase I TruA alpha/beta" evidence="6">
    <location>
        <begin position="130"/>
        <end position="237"/>
    </location>
</feature>
<gene>
    <name evidence="4" type="primary">truA</name>
    <name evidence="7" type="ORF">NEF87_001980</name>
</gene>
<keyword evidence="3 4" id="KW-0413">Isomerase</keyword>
<evidence type="ECO:0000313" key="8">
    <source>
        <dbReference type="Proteomes" id="UP001208689"/>
    </source>
</evidence>
<dbReference type="HAMAP" id="MF_00171">
    <property type="entry name" value="TruA"/>
    <property type="match status" value="1"/>
</dbReference>
<dbReference type="SUPFAM" id="SSF55120">
    <property type="entry name" value="Pseudouridine synthase"/>
    <property type="match status" value="1"/>
</dbReference>
<name>A0ABY6HQK0_9ARCH</name>
<dbReference type="Gene3D" id="3.30.70.660">
    <property type="entry name" value="Pseudouridine synthase I, catalytic domain, C-terminal subdomain"/>
    <property type="match status" value="1"/>
</dbReference>
<dbReference type="InterPro" id="IPR020097">
    <property type="entry name" value="PsdUridine_synth_TruA_a/b_dom"/>
</dbReference>
<dbReference type="EMBL" id="CP104013">
    <property type="protein sequence ID" value="UYP45695.1"/>
    <property type="molecule type" value="Genomic_DNA"/>
</dbReference>
<evidence type="ECO:0000256" key="1">
    <source>
        <dbReference type="ARBA" id="ARBA00009375"/>
    </source>
</evidence>
<dbReference type="GO" id="GO:0160147">
    <property type="term" value="F:tRNA pseudouridine(38-40) synthase activity"/>
    <property type="evidence" value="ECO:0007669"/>
    <property type="project" value="UniProtKB-EC"/>
</dbReference>
<evidence type="ECO:0000259" key="6">
    <source>
        <dbReference type="Pfam" id="PF01416"/>
    </source>
</evidence>
<organism evidence="7 8">
    <name type="scientific">Candidatus Lokiarchaeum ossiferum</name>
    <dbReference type="NCBI Taxonomy" id="2951803"/>
    <lineage>
        <taxon>Archaea</taxon>
        <taxon>Promethearchaeati</taxon>
        <taxon>Promethearchaeota</taxon>
        <taxon>Promethearchaeia</taxon>
        <taxon>Promethearchaeales</taxon>
        <taxon>Promethearchaeaceae</taxon>
        <taxon>Candidatus Lokiarchaeum</taxon>
    </lineage>
</organism>
<dbReference type="PANTHER" id="PTHR11142:SF0">
    <property type="entry name" value="TRNA PSEUDOURIDINE SYNTHASE-LIKE 1"/>
    <property type="match status" value="1"/>
</dbReference>
<dbReference type="Gene3D" id="3.30.70.580">
    <property type="entry name" value="Pseudouridine synthase I, catalytic domain, N-terminal subdomain"/>
    <property type="match status" value="1"/>
</dbReference>
<protein>
    <recommendedName>
        <fullName evidence="4">tRNA pseudouridine synthase A</fullName>
        <ecNumber evidence="4">5.4.99.12</ecNumber>
    </recommendedName>
    <alternativeName>
        <fullName evidence="4">tRNA pseudouridine(38-40) synthase</fullName>
    </alternativeName>
    <alternativeName>
        <fullName evidence="4">tRNA pseudouridylate synthase I</fullName>
    </alternativeName>
    <alternativeName>
        <fullName evidence="4">tRNA-uridine isomerase I</fullName>
    </alternativeName>
</protein>
<comment type="function">
    <text evidence="4">Formation of pseudouridine at positions 38, 39 and 40 in the anticodon stem and loop of transfer RNAs.</text>
</comment>
<dbReference type="NCBIfam" id="TIGR00071">
    <property type="entry name" value="hisT_truA"/>
    <property type="match status" value="1"/>
</dbReference>
<proteinExistence type="inferred from homology"/>
<evidence type="ECO:0000256" key="5">
    <source>
        <dbReference type="RuleBase" id="RU003792"/>
    </source>
</evidence>
<keyword evidence="2 4" id="KW-0819">tRNA processing</keyword>
<evidence type="ECO:0000256" key="3">
    <source>
        <dbReference type="ARBA" id="ARBA00023235"/>
    </source>
</evidence>
<evidence type="ECO:0000256" key="4">
    <source>
        <dbReference type="HAMAP-Rule" id="MF_00171"/>
    </source>
</evidence>
<dbReference type="InterPro" id="IPR020095">
    <property type="entry name" value="PsdUridine_synth_TruA_C"/>
</dbReference>
<dbReference type="Pfam" id="PF01416">
    <property type="entry name" value="PseudoU_synth_1"/>
    <property type="match status" value="1"/>
</dbReference>
<dbReference type="EC" id="5.4.99.12" evidence="4"/>
<dbReference type="PANTHER" id="PTHR11142">
    <property type="entry name" value="PSEUDOURIDYLATE SYNTHASE"/>
    <property type="match status" value="1"/>
</dbReference>
<keyword evidence="8" id="KW-1185">Reference proteome</keyword>
<reference evidence="7" key="1">
    <citation type="submission" date="2022-09" db="EMBL/GenBank/DDBJ databases">
        <title>Actin cytoskeleton and complex cell architecture in an #Asgard archaeon.</title>
        <authorList>
            <person name="Ponce Toledo R.I."/>
            <person name="Schleper C."/>
            <person name="Rodrigues Oliveira T."/>
            <person name="Wollweber F."/>
            <person name="Xu J."/>
            <person name="Rittmann S."/>
            <person name="Klingl A."/>
            <person name="Pilhofer M."/>
        </authorList>
    </citation>
    <scope>NUCLEOTIDE SEQUENCE</scope>
    <source>
        <strain evidence="7">B-35</strain>
    </source>
</reference>
<accession>A0ABY6HQK0</accession>
<comment type="catalytic activity">
    <reaction evidence="4 5">
        <text>uridine(38/39/40) in tRNA = pseudouridine(38/39/40) in tRNA</text>
        <dbReference type="Rhea" id="RHEA:22376"/>
        <dbReference type="Rhea" id="RHEA-COMP:10085"/>
        <dbReference type="Rhea" id="RHEA-COMP:10087"/>
        <dbReference type="ChEBI" id="CHEBI:65314"/>
        <dbReference type="ChEBI" id="CHEBI:65315"/>
        <dbReference type="EC" id="5.4.99.12"/>
    </reaction>
</comment>
<comment type="similarity">
    <text evidence="1 4 5">Belongs to the tRNA pseudouridine synthase TruA family.</text>
</comment>
<evidence type="ECO:0000256" key="2">
    <source>
        <dbReference type="ARBA" id="ARBA00022694"/>
    </source>
</evidence>
<evidence type="ECO:0000313" key="7">
    <source>
        <dbReference type="EMBL" id="UYP45695.1"/>
    </source>
</evidence>
<dbReference type="InterPro" id="IPR020094">
    <property type="entry name" value="TruA/RsuA/RluB/E/F_N"/>
</dbReference>
<feature type="binding site" evidence="4">
    <location>
        <position position="110"/>
    </location>
    <ligand>
        <name>substrate</name>
    </ligand>
</feature>
<dbReference type="PIRSF" id="PIRSF001430">
    <property type="entry name" value="tRNA_psdUrid_synth"/>
    <property type="match status" value="1"/>
</dbReference>
<sequence>MKRILLKVWYYGTFFSGSQEQREKRTVEGELLRGLIKSKYITNRQDAIFRTAARTDAGVHAQDAAFCFNTAEIFYVNRLETYLPRDMGITQWAEVPLDFHPRFEASSKEYRYIYPKNPHTPLNFSLMEEAIHLLEGTHDFRLFSKTDASKPEQNTILTMEKSQVIEYPEYFVFEFRCRAFLWEQIRRTVAFLIKIGRDDLSKEDLLHKFDPVRIQDPMEKREKACNPEGLTLISLNFSKELQFHTNLKGNKRQKEYCEKNIQKLQQKAFSLLQLGWQ</sequence>
<dbReference type="Proteomes" id="UP001208689">
    <property type="component" value="Chromosome"/>
</dbReference>
<feature type="active site" description="Nucleophile" evidence="4">
    <location>
        <position position="56"/>
    </location>
</feature>
<comment type="caution">
    <text evidence="4">Lacks conserved residue(s) required for the propagation of feature annotation.</text>
</comment>